<reference evidence="7 8" key="1">
    <citation type="submission" date="2010-08" db="EMBL/GenBank/DDBJ databases">
        <authorList>
            <person name="Weinstock G."/>
            <person name="Sodergren E."/>
            <person name="Clifton S."/>
            <person name="Fulton L."/>
            <person name="Fulton B."/>
            <person name="Courtney L."/>
            <person name="Fronick C."/>
            <person name="Harrison M."/>
            <person name="Strong C."/>
            <person name="Farmer C."/>
            <person name="Delahaunty K."/>
            <person name="Markovic C."/>
            <person name="Hall O."/>
            <person name="Minx P."/>
            <person name="Tomlinson C."/>
            <person name="Mitreva M."/>
            <person name="Hou S."/>
            <person name="Chen J."/>
            <person name="Wollam A."/>
            <person name="Pepin K.H."/>
            <person name="Johnson M."/>
            <person name="Bhonagiri V."/>
            <person name="Zhang X."/>
            <person name="Suruliraj S."/>
            <person name="Warren W."/>
            <person name="Chinwalla A."/>
            <person name="Mardis E.R."/>
            <person name="Wilson R.K."/>
        </authorList>
    </citation>
    <scope>NUCLEOTIDE SEQUENCE [LARGE SCALE GENOMIC DNA]</scope>
    <source>
        <strain evidence="7 8">F0359</strain>
    </source>
</reference>
<evidence type="ECO:0000259" key="6">
    <source>
        <dbReference type="PROSITE" id="PS50893"/>
    </source>
</evidence>
<keyword evidence="4 7" id="KW-0067">ATP-binding</keyword>
<dbReference type="PROSITE" id="PS50893">
    <property type="entry name" value="ABC_TRANSPORTER_2"/>
    <property type="match status" value="1"/>
</dbReference>
<evidence type="ECO:0000313" key="8">
    <source>
        <dbReference type="Proteomes" id="UP000003195"/>
    </source>
</evidence>
<protein>
    <recommendedName>
        <fullName evidence="5">ABC-type quaternary amine transporter</fullName>
        <ecNumber evidence="5">7.6.2.9</ecNumber>
    </recommendedName>
</protein>
<dbReference type="GO" id="GO:0005524">
    <property type="term" value="F:ATP binding"/>
    <property type="evidence" value="ECO:0007669"/>
    <property type="project" value="UniProtKB-KW"/>
</dbReference>
<dbReference type="Pfam" id="PF00005">
    <property type="entry name" value="ABC_tran"/>
    <property type="match status" value="1"/>
</dbReference>
<dbReference type="EC" id="7.6.2.9" evidence="5"/>
<keyword evidence="2" id="KW-0813">Transport</keyword>
<dbReference type="Proteomes" id="UP000003195">
    <property type="component" value="Unassembled WGS sequence"/>
</dbReference>
<dbReference type="AlphaFoldDB" id="E2ZBK1"/>
<dbReference type="InterPro" id="IPR027417">
    <property type="entry name" value="P-loop_NTPase"/>
</dbReference>
<comment type="similarity">
    <text evidence="1">Belongs to the ABC transporter superfamily.</text>
</comment>
<keyword evidence="3" id="KW-0547">Nucleotide-binding</keyword>
<evidence type="ECO:0000256" key="1">
    <source>
        <dbReference type="ARBA" id="ARBA00005417"/>
    </source>
</evidence>
<dbReference type="PROSITE" id="PS00211">
    <property type="entry name" value="ABC_TRANSPORTER_1"/>
    <property type="match status" value="1"/>
</dbReference>
<dbReference type="GO" id="GO:0016887">
    <property type="term" value="F:ATP hydrolysis activity"/>
    <property type="evidence" value="ECO:0007669"/>
    <property type="project" value="InterPro"/>
</dbReference>
<dbReference type="PANTHER" id="PTHR43117">
    <property type="entry name" value="OSMOPROTECTANT IMPORT ATP-BINDING PROTEIN OSMV"/>
    <property type="match status" value="1"/>
</dbReference>
<sequence>MQVYMRTPAFFISNTLTVILTAVIVPQKQQTQTDLFALKVRLAPECYLLPLTEKKDLAMFELKKITKQYGQTTVLHETTLTVNDGEFFVLVGASGSGKTTLLKLLNRLIEPTSGTILRNGNPLHDLNLRSLRLDTGYVLQQIALFPNLTVGENIALVPSMKHIDKNEIRRRSYLWLEKTGLDPHEFMHRYPHELSGGQQQRVGIIRSLIGRPKVLLMDEPFSALDPLTRKQLQGLIKKIHQEFNLTVVFVTHDMVEASYLGTRLCIMDKGQIIQIDTAEKIRRHPKNEFVRRLFEMGGDIDE</sequence>
<dbReference type="PANTHER" id="PTHR43117:SF4">
    <property type="entry name" value="OSMOPROTECTANT IMPORT ATP-BINDING PROTEIN OSMV"/>
    <property type="match status" value="1"/>
</dbReference>
<accession>E2ZBK1</accession>
<evidence type="ECO:0000256" key="5">
    <source>
        <dbReference type="ARBA" id="ARBA00066388"/>
    </source>
</evidence>
<organism evidence="7 8">
    <name type="scientific">Megasphaera micronuciformis F0359</name>
    <dbReference type="NCBI Taxonomy" id="706434"/>
    <lineage>
        <taxon>Bacteria</taxon>
        <taxon>Bacillati</taxon>
        <taxon>Bacillota</taxon>
        <taxon>Negativicutes</taxon>
        <taxon>Veillonellales</taxon>
        <taxon>Veillonellaceae</taxon>
        <taxon>Megasphaera</taxon>
    </lineage>
</organism>
<dbReference type="HOGENOM" id="CLU_000604_1_22_9"/>
<name>E2ZBK1_9FIRM</name>
<evidence type="ECO:0000256" key="4">
    <source>
        <dbReference type="ARBA" id="ARBA00022840"/>
    </source>
</evidence>
<dbReference type="SUPFAM" id="SSF52540">
    <property type="entry name" value="P-loop containing nucleoside triphosphate hydrolases"/>
    <property type="match status" value="1"/>
</dbReference>
<dbReference type="FunFam" id="3.40.50.300:FF:000425">
    <property type="entry name" value="Probable ABC transporter, ATP-binding subunit"/>
    <property type="match status" value="1"/>
</dbReference>
<evidence type="ECO:0000256" key="3">
    <source>
        <dbReference type="ARBA" id="ARBA00022741"/>
    </source>
</evidence>
<dbReference type="InterPro" id="IPR003593">
    <property type="entry name" value="AAA+_ATPase"/>
</dbReference>
<dbReference type="STRING" id="706434.HMPREF9429_00831"/>
<dbReference type="Gene3D" id="3.40.50.300">
    <property type="entry name" value="P-loop containing nucleotide triphosphate hydrolases"/>
    <property type="match status" value="1"/>
</dbReference>
<dbReference type="InterPro" id="IPR017871">
    <property type="entry name" value="ABC_transporter-like_CS"/>
</dbReference>
<proteinExistence type="inferred from homology"/>
<dbReference type="eggNOG" id="COG1125">
    <property type="taxonomic scope" value="Bacteria"/>
</dbReference>
<keyword evidence="8" id="KW-1185">Reference proteome</keyword>
<evidence type="ECO:0000313" key="7">
    <source>
        <dbReference type="EMBL" id="EFQ04229.1"/>
    </source>
</evidence>
<evidence type="ECO:0000256" key="2">
    <source>
        <dbReference type="ARBA" id="ARBA00022448"/>
    </source>
</evidence>
<dbReference type="InterPro" id="IPR003439">
    <property type="entry name" value="ABC_transporter-like_ATP-bd"/>
</dbReference>
<dbReference type="SMART" id="SM00382">
    <property type="entry name" value="AAA"/>
    <property type="match status" value="1"/>
</dbReference>
<comment type="caution">
    <text evidence="7">The sequence shown here is derived from an EMBL/GenBank/DDBJ whole genome shotgun (WGS) entry which is preliminary data.</text>
</comment>
<dbReference type="EMBL" id="AECS01000036">
    <property type="protein sequence ID" value="EFQ04229.1"/>
    <property type="molecule type" value="Genomic_DNA"/>
</dbReference>
<dbReference type="GO" id="GO:0015418">
    <property type="term" value="F:ABC-type quaternary ammonium compound transporting activity"/>
    <property type="evidence" value="ECO:0007669"/>
    <property type="project" value="UniProtKB-EC"/>
</dbReference>
<gene>
    <name evidence="7" type="ORF">HMPREF9429_00831</name>
</gene>
<feature type="domain" description="ABC transporter" evidence="6">
    <location>
        <begin position="60"/>
        <end position="294"/>
    </location>
</feature>